<sequence>MKSKILLLFFITYFSFAQTGINTTDPRTTLDVNGAVTRRQVSFTVASNAANINTQTSLASITGTATGTVAITAYVPTINGHILAISNNTTGGFNATFAGTTIPNGQAILFVYTNGAWKTTIGSSATATNIYNSNGTLTNNRTVTMGANNLTFSGSGRPEFQAPVGLGFAKDTRMGMAALYDADTGDAYGLEKVSAAQTGTTDALRVFTSNIGSAYLAFGKYTTASAFTEYGRFTNAGNFGIATTAPTSTLQVTGSIANSIIVISADLTLNDTHKTVIIPLASGFTVTLPAAAAVPSRIYSIVNNTVGAKTIGSYINLAGSSINTINASSCVEVQSDGTNWYQIR</sequence>
<proteinExistence type="predicted"/>
<keyword evidence="3" id="KW-1185">Reference proteome</keyword>
<reference evidence="2 3" key="1">
    <citation type="submission" date="2023-07" db="EMBL/GenBank/DDBJ databases">
        <title>Sorghum-associated microbial communities from plants grown in Nebraska, USA.</title>
        <authorList>
            <person name="Schachtman D."/>
        </authorList>
    </citation>
    <scope>NUCLEOTIDE SEQUENCE [LARGE SCALE GENOMIC DNA]</scope>
    <source>
        <strain evidence="2 3">4129</strain>
    </source>
</reference>
<feature type="signal peptide" evidence="1">
    <location>
        <begin position="1"/>
        <end position="17"/>
    </location>
</feature>
<evidence type="ECO:0000256" key="1">
    <source>
        <dbReference type="SAM" id="SignalP"/>
    </source>
</evidence>
<name>A0ABU1YDD6_9FLAO</name>
<evidence type="ECO:0000313" key="3">
    <source>
        <dbReference type="Proteomes" id="UP001269081"/>
    </source>
</evidence>
<comment type="caution">
    <text evidence="2">The sequence shown here is derived from an EMBL/GenBank/DDBJ whole genome shotgun (WGS) entry which is preliminary data.</text>
</comment>
<gene>
    <name evidence="2" type="ORF">J2W48_004213</name>
</gene>
<protein>
    <submittedName>
        <fullName evidence="2">Uncharacterized protein</fullName>
    </submittedName>
</protein>
<dbReference type="Proteomes" id="UP001269081">
    <property type="component" value="Unassembled WGS sequence"/>
</dbReference>
<feature type="chain" id="PRO_5045450138" evidence="1">
    <location>
        <begin position="18"/>
        <end position="344"/>
    </location>
</feature>
<evidence type="ECO:0000313" key="2">
    <source>
        <dbReference type="EMBL" id="MDR7212256.1"/>
    </source>
</evidence>
<dbReference type="EMBL" id="JAVDWQ010000020">
    <property type="protein sequence ID" value="MDR7212256.1"/>
    <property type="molecule type" value="Genomic_DNA"/>
</dbReference>
<keyword evidence="1" id="KW-0732">Signal</keyword>
<accession>A0ABU1YDD6</accession>
<organism evidence="2 3">
    <name type="scientific">Flavobacterium piscis</name>
    <dbReference type="NCBI Taxonomy" id="1114874"/>
    <lineage>
        <taxon>Bacteria</taxon>
        <taxon>Pseudomonadati</taxon>
        <taxon>Bacteroidota</taxon>
        <taxon>Flavobacteriia</taxon>
        <taxon>Flavobacteriales</taxon>
        <taxon>Flavobacteriaceae</taxon>
        <taxon>Flavobacterium</taxon>
    </lineage>
</organism>
<dbReference type="RefSeq" id="WP_310283771.1">
    <property type="nucleotide sequence ID" value="NZ_JAVDWQ010000020.1"/>
</dbReference>